<dbReference type="Pfam" id="PF13843">
    <property type="entry name" value="DDE_Tnp_1_7"/>
    <property type="match status" value="1"/>
</dbReference>
<proteinExistence type="predicted"/>
<evidence type="ECO:0000313" key="3">
    <source>
        <dbReference type="EMBL" id="OKP13320.1"/>
    </source>
</evidence>
<keyword evidence="4" id="KW-1185">Reference proteome</keyword>
<dbReference type="Proteomes" id="UP000186955">
    <property type="component" value="Unassembled WGS sequence"/>
</dbReference>
<evidence type="ECO:0000259" key="2">
    <source>
        <dbReference type="Pfam" id="PF13843"/>
    </source>
</evidence>
<comment type="caution">
    <text evidence="3">The sequence shown here is derived from an EMBL/GenBank/DDBJ whole genome shotgun (WGS) entry which is preliminary data.</text>
</comment>
<keyword evidence="1" id="KW-0812">Transmembrane</keyword>
<dbReference type="InterPro" id="IPR029526">
    <property type="entry name" value="PGBD"/>
</dbReference>
<keyword evidence="1" id="KW-0472">Membrane</keyword>
<sequence>MFTTTNRKRPSPTSTNAAIARAPFGDEVIKKLEVPTAINDYNHYMGSVDIANQYRASYEIHRKTDRVWFPIFFFFIDAEIVNAYRIQYISKKQQGLAVVIYLVN</sequence>
<organism evidence="3 4">
    <name type="scientific">Penicillium subrubescens</name>
    <dbReference type="NCBI Taxonomy" id="1316194"/>
    <lineage>
        <taxon>Eukaryota</taxon>
        <taxon>Fungi</taxon>
        <taxon>Dikarya</taxon>
        <taxon>Ascomycota</taxon>
        <taxon>Pezizomycotina</taxon>
        <taxon>Eurotiomycetes</taxon>
        <taxon>Eurotiomycetidae</taxon>
        <taxon>Eurotiales</taxon>
        <taxon>Aspergillaceae</taxon>
        <taxon>Penicillium</taxon>
    </lineage>
</organism>
<feature type="domain" description="PiggyBac transposable element-derived protein" evidence="2">
    <location>
        <begin position="30"/>
        <end position="84"/>
    </location>
</feature>
<dbReference type="PANTHER" id="PTHR46599">
    <property type="entry name" value="PIGGYBAC TRANSPOSABLE ELEMENT-DERIVED PROTEIN 4"/>
    <property type="match status" value="1"/>
</dbReference>
<protein>
    <recommendedName>
        <fullName evidence="2">PiggyBac transposable element-derived protein domain-containing protein</fullName>
    </recommendedName>
</protein>
<keyword evidence="1" id="KW-1133">Transmembrane helix</keyword>
<dbReference type="AlphaFoldDB" id="A0A1Q5ULH7"/>
<dbReference type="EMBL" id="MNBE01000135">
    <property type="protein sequence ID" value="OKP13320.1"/>
    <property type="molecule type" value="Genomic_DNA"/>
</dbReference>
<evidence type="ECO:0000313" key="4">
    <source>
        <dbReference type="Proteomes" id="UP000186955"/>
    </source>
</evidence>
<dbReference type="PANTHER" id="PTHR46599:SF3">
    <property type="entry name" value="PIGGYBAC TRANSPOSABLE ELEMENT-DERIVED PROTEIN 4"/>
    <property type="match status" value="1"/>
</dbReference>
<name>A0A1Q5ULH7_9EURO</name>
<reference evidence="3 4" key="1">
    <citation type="submission" date="2016-10" db="EMBL/GenBank/DDBJ databases">
        <title>Genome sequence of the ascomycete fungus Penicillium subrubescens.</title>
        <authorList>
            <person name="De Vries R.P."/>
            <person name="Peng M."/>
            <person name="Dilokpimol A."/>
            <person name="Hilden K."/>
            <person name="Makela M.R."/>
            <person name="Grigoriev I."/>
            <person name="Riley R."/>
            <person name="Granchi Z."/>
        </authorList>
    </citation>
    <scope>NUCLEOTIDE SEQUENCE [LARGE SCALE GENOMIC DNA]</scope>
    <source>
        <strain evidence="3 4">CBS 132785</strain>
    </source>
</reference>
<evidence type="ECO:0000256" key="1">
    <source>
        <dbReference type="SAM" id="Phobius"/>
    </source>
</evidence>
<gene>
    <name evidence="3" type="ORF">PENSUB_995</name>
</gene>
<feature type="transmembrane region" description="Helical" evidence="1">
    <location>
        <begin position="67"/>
        <end position="84"/>
    </location>
</feature>
<accession>A0A1Q5ULH7</accession>